<evidence type="ECO:0000313" key="4">
    <source>
        <dbReference type="Proteomes" id="UP000807306"/>
    </source>
</evidence>
<keyword evidence="1" id="KW-0472">Membrane</keyword>
<organism evidence="3 4">
    <name type="scientific">Crepidotus variabilis</name>
    <dbReference type="NCBI Taxonomy" id="179855"/>
    <lineage>
        <taxon>Eukaryota</taxon>
        <taxon>Fungi</taxon>
        <taxon>Dikarya</taxon>
        <taxon>Basidiomycota</taxon>
        <taxon>Agaricomycotina</taxon>
        <taxon>Agaricomycetes</taxon>
        <taxon>Agaricomycetidae</taxon>
        <taxon>Agaricales</taxon>
        <taxon>Agaricineae</taxon>
        <taxon>Crepidotaceae</taxon>
        <taxon>Crepidotus</taxon>
    </lineage>
</organism>
<feature type="transmembrane region" description="Helical" evidence="1">
    <location>
        <begin position="6"/>
        <end position="24"/>
    </location>
</feature>
<protein>
    <recommendedName>
        <fullName evidence="2">DUF6534 domain-containing protein</fullName>
    </recommendedName>
</protein>
<feature type="transmembrane region" description="Helical" evidence="1">
    <location>
        <begin position="211"/>
        <end position="231"/>
    </location>
</feature>
<keyword evidence="4" id="KW-1185">Reference proteome</keyword>
<feature type="transmembrane region" description="Helical" evidence="1">
    <location>
        <begin position="67"/>
        <end position="89"/>
    </location>
</feature>
<dbReference type="InterPro" id="IPR045339">
    <property type="entry name" value="DUF6534"/>
</dbReference>
<evidence type="ECO:0000256" key="1">
    <source>
        <dbReference type="SAM" id="Phobius"/>
    </source>
</evidence>
<feature type="transmembrane region" description="Helical" evidence="1">
    <location>
        <begin position="36"/>
        <end position="55"/>
    </location>
</feature>
<comment type="caution">
    <text evidence="3">The sequence shown here is derived from an EMBL/GenBank/DDBJ whole genome shotgun (WGS) entry which is preliminary data.</text>
</comment>
<evidence type="ECO:0000259" key="2">
    <source>
        <dbReference type="Pfam" id="PF20152"/>
    </source>
</evidence>
<accession>A0A9P6EDS0</accession>
<dbReference type="OrthoDB" id="3223377at2759"/>
<feature type="transmembrane region" description="Helical" evidence="1">
    <location>
        <begin position="184"/>
        <end position="205"/>
    </location>
</feature>
<feature type="non-terminal residue" evidence="3">
    <location>
        <position position="1"/>
    </location>
</feature>
<name>A0A9P6EDS0_9AGAR</name>
<dbReference type="AlphaFoldDB" id="A0A9P6EDS0"/>
<keyword evidence="1" id="KW-0812">Transmembrane</keyword>
<dbReference type="EMBL" id="MU157863">
    <property type="protein sequence ID" value="KAF9527190.1"/>
    <property type="molecule type" value="Genomic_DNA"/>
</dbReference>
<dbReference type="Proteomes" id="UP000807306">
    <property type="component" value="Unassembled WGS sequence"/>
</dbReference>
<reference evidence="3" key="1">
    <citation type="submission" date="2020-11" db="EMBL/GenBank/DDBJ databases">
        <authorList>
            <consortium name="DOE Joint Genome Institute"/>
            <person name="Ahrendt S."/>
            <person name="Riley R."/>
            <person name="Andreopoulos W."/>
            <person name="Labutti K."/>
            <person name="Pangilinan J."/>
            <person name="Ruiz-Duenas F.J."/>
            <person name="Barrasa J.M."/>
            <person name="Sanchez-Garcia M."/>
            <person name="Camarero S."/>
            <person name="Miyauchi S."/>
            <person name="Serrano A."/>
            <person name="Linde D."/>
            <person name="Babiker R."/>
            <person name="Drula E."/>
            <person name="Ayuso-Fernandez I."/>
            <person name="Pacheco R."/>
            <person name="Padilla G."/>
            <person name="Ferreira P."/>
            <person name="Barriuso J."/>
            <person name="Kellner H."/>
            <person name="Castanera R."/>
            <person name="Alfaro M."/>
            <person name="Ramirez L."/>
            <person name="Pisabarro A.G."/>
            <person name="Kuo A."/>
            <person name="Tritt A."/>
            <person name="Lipzen A."/>
            <person name="He G."/>
            <person name="Yan M."/>
            <person name="Ng V."/>
            <person name="Cullen D."/>
            <person name="Martin F."/>
            <person name="Rosso M.-N."/>
            <person name="Henrissat B."/>
            <person name="Hibbett D."/>
            <person name="Martinez A.T."/>
            <person name="Grigoriev I.V."/>
        </authorList>
    </citation>
    <scope>NUCLEOTIDE SEQUENCE</scope>
    <source>
        <strain evidence="3">CBS 506.95</strain>
    </source>
</reference>
<feature type="domain" description="DUF6534" evidence="2">
    <location>
        <begin position="149"/>
        <end position="235"/>
    </location>
</feature>
<feature type="transmembrane region" description="Helical" evidence="1">
    <location>
        <begin position="101"/>
        <end position="123"/>
    </location>
</feature>
<sequence>LIGYFLNWALFGVLSMQIYVYYLAFPHDRFWSYSIYLLETIQTIMLTQSAFRMFAQGFGNLLYLDNFGTIWFSVPILSGIVAFMAQTLYAYRIKVLSRSSIIASVVFLLAVIQLGGGIASGIISKRAVFESKFIGAELYITTGIWNGCSALCDILIAACMTFYLVREDTGVTETRRMVRKIVRLAIETGSLTAIVALMNFVLTLVPGHLTYYTATASVVGKLYSNSLMAIFNSRMRLKPEGSKPPISVEFSGIAFGHPQAGSHESNTTNDGK</sequence>
<dbReference type="PANTHER" id="PTHR40465">
    <property type="entry name" value="CHROMOSOME 1, WHOLE GENOME SHOTGUN SEQUENCE"/>
    <property type="match status" value="1"/>
</dbReference>
<dbReference type="PANTHER" id="PTHR40465:SF1">
    <property type="entry name" value="DUF6534 DOMAIN-CONTAINING PROTEIN"/>
    <property type="match status" value="1"/>
</dbReference>
<proteinExistence type="predicted"/>
<gene>
    <name evidence="3" type="ORF">CPB83DRAFT_935966</name>
</gene>
<dbReference type="Pfam" id="PF20152">
    <property type="entry name" value="DUF6534"/>
    <property type="match status" value="1"/>
</dbReference>
<feature type="transmembrane region" description="Helical" evidence="1">
    <location>
        <begin position="143"/>
        <end position="164"/>
    </location>
</feature>
<keyword evidence="1" id="KW-1133">Transmembrane helix</keyword>
<evidence type="ECO:0000313" key="3">
    <source>
        <dbReference type="EMBL" id="KAF9527190.1"/>
    </source>
</evidence>